<feature type="transmembrane region" description="Helical" evidence="7">
    <location>
        <begin position="347"/>
        <end position="365"/>
    </location>
</feature>
<evidence type="ECO:0000256" key="2">
    <source>
        <dbReference type="ARBA" id="ARBA00007049"/>
    </source>
</evidence>
<protein>
    <recommendedName>
        <fullName evidence="10">DUF125-domain-containing protein</fullName>
    </recommendedName>
</protein>
<organism evidence="8 9">
    <name type="scientific">Dentipellis fragilis</name>
    <dbReference type="NCBI Taxonomy" id="205917"/>
    <lineage>
        <taxon>Eukaryota</taxon>
        <taxon>Fungi</taxon>
        <taxon>Dikarya</taxon>
        <taxon>Basidiomycota</taxon>
        <taxon>Agaricomycotina</taxon>
        <taxon>Agaricomycetes</taxon>
        <taxon>Russulales</taxon>
        <taxon>Hericiaceae</taxon>
        <taxon>Dentipellis</taxon>
    </lineage>
</organism>
<accession>A0A4Y9ZDB1</accession>
<dbReference type="GO" id="GO:0030026">
    <property type="term" value="P:intracellular manganese ion homeostasis"/>
    <property type="evidence" value="ECO:0007669"/>
    <property type="project" value="InterPro"/>
</dbReference>
<evidence type="ECO:0000256" key="1">
    <source>
        <dbReference type="ARBA" id="ARBA00004127"/>
    </source>
</evidence>
<feature type="transmembrane region" description="Helical" evidence="7">
    <location>
        <begin position="377"/>
        <end position="402"/>
    </location>
</feature>
<name>A0A4Y9ZDB1_9AGAM</name>
<dbReference type="Proteomes" id="UP000298327">
    <property type="component" value="Unassembled WGS sequence"/>
</dbReference>
<evidence type="ECO:0000256" key="4">
    <source>
        <dbReference type="ARBA" id="ARBA00022989"/>
    </source>
</evidence>
<gene>
    <name evidence="8" type="ORF">EVG20_g430</name>
</gene>
<comment type="caution">
    <text evidence="8">The sequence shown here is derived from an EMBL/GenBank/DDBJ whole genome shotgun (WGS) entry which is preliminary data.</text>
</comment>
<dbReference type="GO" id="GO:0005384">
    <property type="term" value="F:manganese ion transmembrane transporter activity"/>
    <property type="evidence" value="ECO:0007669"/>
    <property type="project" value="InterPro"/>
</dbReference>
<comment type="subcellular location">
    <subcellularLocation>
        <location evidence="1">Endomembrane system</location>
        <topology evidence="1">Multi-pass membrane protein</topology>
    </subcellularLocation>
</comment>
<dbReference type="OrthoDB" id="73465at2759"/>
<keyword evidence="5 7" id="KW-0472">Membrane</keyword>
<evidence type="ECO:0000256" key="7">
    <source>
        <dbReference type="SAM" id="Phobius"/>
    </source>
</evidence>
<dbReference type="PANTHER" id="PTHR31851">
    <property type="entry name" value="FE(2+)/MN(2+) TRANSPORTER PCL1"/>
    <property type="match status" value="1"/>
</dbReference>
<dbReference type="Pfam" id="PF01988">
    <property type="entry name" value="VIT1"/>
    <property type="match status" value="1"/>
</dbReference>
<evidence type="ECO:0000313" key="8">
    <source>
        <dbReference type="EMBL" id="TFY72552.1"/>
    </source>
</evidence>
<dbReference type="STRING" id="205917.A0A4Y9ZDB1"/>
<dbReference type="GO" id="GO:0012505">
    <property type="term" value="C:endomembrane system"/>
    <property type="evidence" value="ECO:0007669"/>
    <property type="project" value="UniProtKB-SubCell"/>
</dbReference>
<dbReference type="AlphaFoldDB" id="A0A4Y9ZDB1"/>
<dbReference type="CDD" id="cd02435">
    <property type="entry name" value="CCC1"/>
    <property type="match status" value="1"/>
</dbReference>
<feature type="region of interest" description="Disordered" evidence="6">
    <location>
        <begin position="38"/>
        <end position="85"/>
    </location>
</feature>
<reference evidence="8 9" key="1">
    <citation type="submission" date="2019-02" db="EMBL/GenBank/DDBJ databases">
        <title>Genome sequencing of the rare red list fungi Dentipellis fragilis.</title>
        <authorList>
            <person name="Buettner E."/>
            <person name="Kellner H."/>
        </authorList>
    </citation>
    <scope>NUCLEOTIDE SEQUENCE [LARGE SCALE GENOMIC DNA]</scope>
    <source>
        <strain evidence="8 9">DSM 105465</strain>
    </source>
</reference>
<evidence type="ECO:0008006" key="10">
    <source>
        <dbReference type="Google" id="ProtNLM"/>
    </source>
</evidence>
<keyword evidence="3 7" id="KW-0812">Transmembrane</keyword>
<evidence type="ECO:0000256" key="6">
    <source>
        <dbReference type="SAM" id="MobiDB-lite"/>
    </source>
</evidence>
<feature type="transmembrane region" description="Helical" evidence="7">
    <location>
        <begin position="316"/>
        <end position="341"/>
    </location>
</feature>
<keyword evidence="4 7" id="KW-1133">Transmembrane helix</keyword>
<evidence type="ECO:0000256" key="3">
    <source>
        <dbReference type="ARBA" id="ARBA00022692"/>
    </source>
</evidence>
<dbReference type="EMBL" id="SEOQ01000011">
    <property type="protein sequence ID" value="TFY72552.1"/>
    <property type="molecule type" value="Genomic_DNA"/>
</dbReference>
<comment type="similarity">
    <text evidence="2">Belongs to the CCC1 family.</text>
</comment>
<evidence type="ECO:0000256" key="5">
    <source>
        <dbReference type="ARBA" id="ARBA00023136"/>
    </source>
</evidence>
<evidence type="ECO:0000313" key="9">
    <source>
        <dbReference type="Proteomes" id="UP000298327"/>
    </source>
</evidence>
<proteinExistence type="inferred from homology"/>
<dbReference type="InterPro" id="IPR008217">
    <property type="entry name" value="Ccc1_fam"/>
</dbReference>
<keyword evidence="9" id="KW-1185">Reference proteome</keyword>
<sequence>MAFKLAACLQRLPSAHPRLPPSTPPFFFQSIIQQNMSTNKSSGASVPLPHRRDSTSATNKPPVWSVDTSITPTEPPPLPTKCSRHERGREGVCCKELKGEDERTLIDPDVVRDILLAYQIRPPVAESEEISRARDILTTDTRRSWCSKCPVLSQASARVIGLSDGLTVPFALTAGLSSLGTSKLVVLGGVAELIAGAISMGIGGFLASQAERDHYRFQRRQTAARVLRSCDGEMEREVHKVLGAVGVDQKVSREVTHCLREVEIGEDIVHGLIGSSSSSTAASDEEGGLRWSGDVGLTAFLLKFGEGLEEVPTKRLYLSALTIGMGYLVGGFIPLFPYFFIPRAHIALIYSCIMTGIVLLIFGAVKARITGAAGTSAGGYIWGAVSTLLVGGAAAAAAYGIVALMETDD</sequence>
<feature type="transmembrane region" description="Helical" evidence="7">
    <location>
        <begin position="184"/>
        <end position="207"/>
    </location>
</feature>